<dbReference type="InterPro" id="IPR035093">
    <property type="entry name" value="RelE/ParE_toxin_dom_sf"/>
</dbReference>
<evidence type="ECO:0000256" key="1">
    <source>
        <dbReference type="ARBA" id="ARBA00022649"/>
    </source>
</evidence>
<dbReference type="Gene3D" id="3.30.2310.20">
    <property type="entry name" value="RelE-like"/>
    <property type="match status" value="1"/>
</dbReference>
<dbReference type="InterPro" id="IPR007712">
    <property type="entry name" value="RelE/ParE_toxin"/>
</dbReference>
<dbReference type="PANTHER" id="PTHR38813:SF1">
    <property type="entry name" value="TOXIN RELE1-RELATED"/>
    <property type="match status" value="1"/>
</dbReference>
<reference evidence="2" key="1">
    <citation type="submission" date="2020-05" db="EMBL/GenBank/DDBJ databases">
        <authorList>
            <person name="Chiriac C."/>
            <person name="Salcher M."/>
            <person name="Ghai R."/>
            <person name="Kavagutti S V."/>
        </authorList>
    </citation>
    <scope>NUCLEOTIDE SEQUENCE</scope>
</reference>
<gene>
    <name evidence="2" type="ORF">UFOPK3772_01736</name>
</gene>
<dbReference type="SUPFAM" id="SSF143011">
    <property type="entry name" value="RelE-like"/>
    <property type="match status" value="1"/>
</dbReference>
<proteinExistence type="predicted"/>
<evidence type="ECO:0000313" key="2">
    <source>
        <dbReference type="EMBL" id="CAB4953987.1"/>
    </source>
</evidence>
<keyword evidence="1" id="KW-1277">Toxin-antitoxin system</keyword>
<name>A0A6J7KEJ4_9ZZZZ</name>
<dbReference type="Pfam" id="PF05016">
    <property type="entry name" value="ParE_toxin"/>
    <property type="match status" value="1"/>
</dbReference>
<organism evidence="2">
    <name type="scientific">freshwater metagenome</name>
    <dbReference type="NCBI Taxonomy" id="449393"/>
    <lineage>
        <taxon>unclassified sequences</taxon>
        <taxon>metagenomes</taxon>
        <taxon>ecological metagenomes</taxon>
    </lineage>
</organism>
<dbReference type="PANTHER" id="PTHR38813">
    <property type="match status" value="1"/>
</dbReference>
<dbReference type="InterPro" id="IPR052747">
    <property type="entry name" value="TA_system_RelE_toxin"/>
</dbReference>
<dbReference type="AlphaFoldDB" id="A0A6J7KEJ4"/>
<sequence>MTYEVRLARRAARSLASLERREQQRVRAALDLLADNPRPPNCAAMQGEGSVYRVRVGDYRIVYEVRDSLLLILVVRIGHRRGTYR</sequence>
<protein>
    <submittedName>
        <fullName evidence="2">Unannotated protein</fullName>
    </submittedName>
</protein>
<accession>A0A6J7KEJ4</accession>
<dbReference type="EMBL" id="CAFBNE010000053">
    <property type="protein sequence ID" value="CAB4953987.1"/>
    <property type="molecule type" value="Genomic_DNA"/>
</dbReference>